<dbReference type="Proteomes" id="UP000093925">
    <property type="component" value="Unassembled WGS sequence"/>
</dbReference>
<evidence type="ECO:0000313" key="2">
    <source>
        <dbReference type="EMBL" id="OBJ88646.1"/>
    </source>
</evidence>
<dbReference type="EMBL" id="LZLM01000033">
    <property type="protein sequence ID" value="OBJ88646.1"/>
    <property type="molecule type" value="Genomic_DNA"/>
</dbReference>
<dbReference type="AlphaFoldDB" id="A0A1A3KXI8"/>
<proteinExistence type="predicted"/>
<evidence type="ECO:0000259" key="1">
    <source>
        <dbReference type="Pfam" id="PF02426"/>
    </source>
</evidence>
<sequence>MEFLAAMATEVPDGHGAARAHELARHKRLLRLWRAPSRPGESRILGLFSAADRDEFEQLLGGISQVARVTPLGAHDNDPAAAGVVGRPGKGPEFLISMTLTVPPGIPAAAVDDACAREAEQTRELAARGHLLRLWTLPVSPDGPGTLGLWRARDLGELEAILEALPLSGWETIETTPLSPHPQDPIRLL</sequence>
<dbReference type="InterPro" id="IPR026029">
    <property type="entry name" value="MLI_dom"/>
</dbReference>
<name>A0A1A3KXI8_MYCAS</name>
<accession>A0A1A3KXI8</accession>
<dbReference type="GO" id="GO:0016853">
    <property type="term" value="F:isomerase activity"/>
    <property type="evidence" value="ECO:0007669"/>
    <property type="project" value="UniProtKB-KW"/>
</dbReference>
<evidence type="ECO:0000313" key="3">
    <source>
        <dbReference type="Proteomes" id="UP000093925"/>
    </source>
</evidence>
<organism evidence="2 3">
    <name type="scientific">Mycobacterium asiaticum</name>
    <dbReference type="NCBI Taxonomy" id="1790"/>
    <lineage>
        <taxon>Bacteria</taxon>
        <taxon>Bacillati</taxon>
        <taxon>Actinomycetota</taxon>
        <taxon>Actinomycetes</taxon>
        <taxon>Mycobacteriales</taxon>
        <taxon>Mycobacteriaceae</taxon>
        <taxon>Mycobacterium</taxon>
    </lineage>
</organism>
<dbReference type="SUPFAM" id="SSF54909">
    <property type="entry name" value="Dimeric alpha+beta barrel"/>
    <property type="match status" value="2"/>
</dbReference>
<reference evidence="2 3" key="1">
    <citation type="submission" date="2016-06" db="EMBL/GenBank/DDBJ databases">
        <authorList>
            <person name="Kjaerup R.B."/>
            <person name="Dalgaard T.S."/>
            <person name="Juul-Madsen H.R."/>
        </authorList>
    </citation>
    <scope>NUCLEOTIDE SEQUENCE [LARGE SCALE GENOMIC DNA]</scope>
    <source>
        <strain evidence="2 3">1276495.2</strain>
    </source>
</reference>
<comment type="caution">
    <text evidence="2">The sequence shown here is derived from an EMBL/GenBank/DDBJ whole genome shotgun (WGS) entry which is preliminary data.</text>
</comment>
<dbReference type="RefSeq" id="WP_065138891.1">
    <property type="nucleotide sequence ID" value="NZ_LZLM01000033.1"/>
</dbReference>
<feature type="domain" description="Muconolactone isomerase" evidence="1">
    <location>
        <begin position="93"/>
        <end position="184"/>
    </location>
</feature>
<dbReference type="Pfam" id="PF02426">
    <property type="entry name" value="MIase"/>
    <property type="match status" value="1"/>
</dbReference>
<dbReference type="InterPro" id="IPR011008">
    <property type="entry name" value="Dimeric_a/b-barrel"/>
</dbReference>
<gene>
    <name evidence="2" type="ORF">A5640_04575</name>
</gene>
<dbReference type="Gene3D" id="3.30.70.1060">
    <property type="entry name" value="Dimeric alpha+beta barrel"/>
    <property type="match status" value="2"/>
</dbReference>
<protein>
    <submittedName>
        <fullName evidence="2">Muconolactone delta-isomerase</fullName>
    </submittedName>
</protein>
<keyword evidence="2" id="KW-0413">Isomerase</keyword>